<evidence type="ECO:0000256" key="1">
    <source>
        <dbReference type="SAM" id="Phobius"/>
    </source>
</evidence>
<dbReference type="Proteomes" id="UP000004978">
    <property type="component" value="Unassembled WGS sequence"/>
</dbReference>
<dbReference type="EMBL" id="AFXA01000008">
    <property type="protein sequence ID" value="EGV00430.1"/>
    <property type="molecule type" value="Genomic_DNA"/>
</dbReference>
<feature type="transmembrane region" description="Helical" evidence="1">
    <location>
        <begin position="81"/>
        <end position="108"/>
    </location>
</feature>
<sequence length="116" mass="13654">MKKIVNFFNKNGRENKIKEQKETNQKDELVLTSILDAEKIRIFSNEEIEKLPNNYRNELLDAALSDIDRDKKNINHKRKKIIISSTIIWGIFGAIIAILVIILLYMFVWDLSHIKK</sequence>
<protein>
    <submittedName>
        <fullName evidence="2">Uncharacterized protein</fullName>
    </submittedName>
</protein>
<dbReference type="AlphaFoldDB" id="F9UJP9"/>
<reference evidence="2 3" key="1">
    <citation type="journal article" date="2013" name="Genome Announc.">
        <title>Genome Sequence of Mycoplasma columbinum Strain SF7.</title>
        <authorList>
            <person name="Guo Z."/>
            <person name="Xu X."/>
            <person name="Zheng Q."/>
            <person name="Li T."/>
            <person name="Kuang S."/>
            <person name="Zhang Z."/>
            <person name="Chen Y."/>
            <person name="Lu X."/>
            <person name="Zhou R."/>
            <person name="Bi D."/>
            <person name="Jin H."/>
        </authorList>
    </citation>
    <scope>NUCLEOTIDE SEQUENCE [LARGE SCALE GENOMIC DNA]</scope>
    <source>
        <strain evidence="2 3">SF7</strain>
    </source>
</reference>
<proteinExistence type="predicted"/>
<evidence type="ECO:0000313" key="3">
    <source>
        <dbReference type="Proteomes" id="UP000004978"/>
    </source>
</evidence>
<keyword evidence="1" id="KW-0472">Membrane</keyword>
<dbReference type="STRING" id="1037410.MCSF7_00491"/>
<name>F9UJP9_9BACT</name>
<dbReference type="RefSeq" id="WP_006608516.1">
    <property type="nucleotide sequence ID" value="NZ_AFXA01000008.1"/>
</dbReference>
<keyword evidence="1" id="KW-1133">Transmembrane helix</keyword>
<comment type="caution">
    <text evidence="2">The sequence shown here is derived from an EMBL/GenBank/DDBJ whole genome shotgun (WGS) entry which is preliminary data.</text>
</comment>
<accession>F9UJP9</accession>
<organism evidence="2 3">
    <name type="scientific">Mycoplasmopsis columbina SF7</name>
    <dbReference type="NCBI Taxonomy" id="1037410"/>
    <lineage>
        <taxon>Bacteria</taxon>
        <taxon>Bacillati</taxon>
        <taxon>Mycoplasmatota</taxon>
        <taxon>Mycoplasmoidales</taxon>
        <taxon>Metamycoplasmataceae</taxon>
        <taxon>Mycoplasmopsis</taxon>
    </lineage>
</organism>
<evidence type="ECO:0000313" key="2">
    <source>
        <dbReference type="EMBL" id="EGV00430.1"/>
    </source>
</evidence>
<keyword evidence="3" id="KW-1185">Reference proteome</keyword>
<gene>
    <name evidence="2" type="ORF">MCSF7_00491</name>
</gene>
<keyword evidence="1" id="KW-0812">Transmembrane</keyword>